<dbReference type="EMBL" id="KV745035">
    <property type="protein sequence ID" value="OCK78883.1"/>
    <property type="molecule type" value="Genomic_DNA"/>
</dbReference>
<sequence length="288" mass="32322">MRRISALLTFSRPTAPTFQILSDLHLEVDAQYASFDLPVCAPNLILAGDIGRLIDYTAYLGFLVRRTQLYERVFLVLGNHEFHGASFSAGIEAAQRLEREPALKGKLILLHQRRYDVPGSNVSVLGCTLWSRIPDEARDAVTARIKDFSKITRWSCDAHNGAHADDVSWLKSQVSANRKLAGQIHVGEPERQLLVVTHYAPNMRECSAPWQVGMPWSSAFATELLNGWDWSGVKLWVFGHTHYTTEFTKWGVRAVSNQRGYVGEGGGEAEIKGTEKKNVYNVRKVVRV</sequence>
<dbReference type="Proteomes" id="UP000250266">
    <property type="component" value="Unassembled WGS sequence"/>
</dbReference>
<name>A0A8E2E869_9PEZI</name>
<dbReference type="PANTHER" id="PTHR37844:SF2">
    <property type="entry name" value="SER_THR PROTEIN PHOSPHATASE SUPERFAMILY (AFU_ORTHOLOGUE AFUA_1G14840)"/>
    <property type="match status" value="1"/>
</dbReference>
<evidence type="ECO:0000259" key="1">
    <source>
        <dbReference type="Pfam" id="PF00149"/>
    </source>
</evidence>
<dbReference type="InterPro" id="IPR029052">
    <property type="entry name" value="Metallo-depent_PP-like"/>
</dbReference>
<reference evidence="2 3" key="1">
    <citation type="journal article" date="2016" name="Nat. Commun.">
        <title>Ectomycorrhizal ecology is imprinted in the genome of the dominant symbiotic fungus Cenococcum geophilum.</title>
        <authorList>
            <consortium name="DOE Joint Genome Institute"/>
            <person name="Peter M."/>
            <person name="Kohler A."/>
            <person name="Ohm R.A."/>
            <person name="Kuo A."/>
            <person name="Krutzmann J."/>
            <person name="Morin E."/>
            <person name="Arend M."/>
            <person name="Barry K.W."/>
            <person name="Binder M."/>
            <person name="Choi C."/>
            <person name="Clum A."/>
            <person name="Copeland A."/>
            <person name="Grisel N."/>
            <person name="Haridas S."/>
            <person name="Kipfer T."/>
            <person name="LaButti K."/>
            <person name="Lindquist E."/>
            <person name="Lipzen A."/>
            <person name="Maire R."/>
            <person name="Meier B."/>
            <person name="Mihaltcheva S."/>
            <person name="Molinier V."/>
            <person name="Murat C."/>
            <person name="Poggeler S."/>
            <person name="Quandt C.A."/>
            <person name="Sperisen C."/>
            <person name="Tritt A."/>
            <person name="Tisserant E."/>
            <person name="Crous P.W."/>
            <person name="Henrissat B."/>
            <person name="Nehls U."/>
            <person name="Egli S."/>
            <person name="Spatafora J.W."/>
            <person name="Grigoriev I.V."/>
            <person name="Martin F.M."/>
        </authorList>
    </citation>
    <scope>NUCLEOTIDE SEQUENCE [LARGE SCALE GENOMIC DNA]</scope>
    <source>
        <strain evidence="2 3">CBS 459.81</strain>
    </source>
</reference>
<dbReference type="Gene3D" id="3.60.21.10">
    <property type="match status" value="1"/>
</dbReference>
<evidence type="ECO:0000313" key="3">
    <source>
        <dbReference type="Proteomes" id="UP000250266"/>
    </source>
</evidence>
<dbReference type="Pfam" id="PF00149">
    <property type="entry name" value="Metallophos"/>
    <property type="match status" value="1"/>
</dbReference>
<protein>
    <recommendedName>
        <fullName evidence="1">Calcineurin-like phosphoesterase domain-containing protein</fullName>
    </recommendedName>
</protein>
<feature type="domain" description="Calcineurin-like phosphoesterase" evidence="1">
    <location>
        <begin position="20"/>
        <end position="242"/>
    </location>
</feature>
<gene>
    <name evidence="2" type="ORF">K432DRAFT_383548</name>
</gene>
<accession>A0A8E2E869</accession>
<dbReference type="SUPFAM" id="SSF56300">
    <property type="entry name" value="Metallo-dependent phosphatases"/>
    <property type="match status" value="1"/>
</dbReference>
<dbReference type="AlphaFoldDB" id="A0A8E2E869"/>
<dbReference type="OrthoDB" id="550558at2759"/>
<dbReference type="PANTHER" id="PTHR37844">
    <property type="entry name" value="SER/THR PROTEIN PHOSPHATASE SUPERFAMILY (AFU_ORTHOLOGUE AFUA_1G14840)"/>
    <property type="match status" value="1"/>
</dbReference>
<keyword evidence="3" id="KW-1185">Reference proteome</keyword>
<proteinExistence type="predicted"/>
<dbReference type="GO" id="GO:0016787">
    <property type="term" value="F:hydrolase activity"/>
    <property type="evidence" value="ECO:0007669"/>
    <property type="project" value="InterPro"/>
</dbReference>
<evidence type="ECO:0000313" key="2">
    <source>
        <dbReference type="EMBL" id="OCK78883.1"/>
    </source>
</evidence>
<dbReference type="InterPro" id="IPR004843">
    <property type="entry name" value="Calcineurin-like_PHP"/>
</dbReference>
<organism evidence="2 3">
    <name type="scientific">Lepidopterella palustris CBS 459.81</name>
    <dbReference type="NCBI Taxonomy" id="1314670"/>
    <lineage>
        <taxon>Eukaryota</taxon>
        <taxon>Fungi</taxon>
        <taxon>Dikarya</taxon>
        <taxon>Ascomycota</taxon>
        <taxon>Pezizomycotina</taxon>
        <taxon>Dothideomycetes</taxon>
        <taxon>Pleosporomycetidae</taxon>
        <taxon>Mytilinidiales</taxon>
        <taxon>Argynnaceae</taxon>
        <taxon>Lepidopterella</taxon>
    </lineage>
</organism>